<dbReference type="InterPro" id="IPR006148">
    <property type="entry name" value="Glc/Gal-6P_isomerase"/>
</dbReference>
<evidence type="ECO:0000256" key="2">
    <source>
        <dbReference type="ARBA" id="ARBA00023277"/>
    </source>
</evidence>
<evidence type="ECO:0000313" key="5">
    <source>
        <dbReference type="Proteomes" id="UP000054099"/>
    </source>
</evidence>
<evidence type="ECO:0000259" key="3">
    <source>
        <dbReference type="Pfam" id="PF01182"/>
    </source>
</evidence>
<dbReference type="PANTHER" id="PTHR11280">
    <property type="entry name" value="GLUCOSAMINE-6-PHOSPHATE ISOMERASE"/>
    <property type="match status" value="1"/>
</dbReference>
<dbReference type="EMBL" id="LNQN01000005">
    <property type="protein sequence ID" value="KSU81718.1"/>
    <property type="molecule type" value="Genomic_DNA"/>
</dbReference>
<dbReference type="InterPro" id="IPR004547">
    <property type="entry name" value="Glucosamine6P_isomerase"/>
</dbReference>
<accession>A0A0V8J3U6</accession>
<dbReference type="PANTHER" id="PTHR11280:SF5">
    <property type="entry name" value="GLUCOSAMINE-6-PHOSPHATE ISOMERASE"/>
    <property type="match status" value="1"/>
</dbReference>
<dbReference type="Pfam" id="PF01182">
    <property type="entry name" value="Glucosamine_iso"/>
    <property type="match status" value="1"/>
</dbReference>
<keyword evidence="2" id="KW-0119">Carbohydrate metabolism</keyword>
<proteinExistence type="predicted"/>
<feature type="domain" description="Glucosamine/galactosamine-6-phosphate isomerase" evidence="3">
    <location>
        <begin position="9"/>
        <end position="218"/>
    </location>
</feature>
<name>A0A0V8J3U6_9BACL</name>
<dbReference type="InterPro" id="IPR037171">
    <property type="entry name" value="NagB/RpiA_transferase-like"/>
</dbReference>
<dbReference type="AlphaFoldDB" id="A0A0V8J3U6"/>
<dbReference type="GO" id="GO:0042802">
    <property type="term" value="F:identical protein binding"/>
    <property type="evidence" value="ECO:0007669"/>
    <property type="project" value="TreeGrafter"/>
</dbReference>
<dbReference type="OrthoDB" id="9791139at2"/>
<dbReference type="SUPFAM" id="SSF100950">
    <property type="entry name" value="NagB/RpiA/CoA transferase-like"/>
    <property type="match status" value="1"/>
</dbReference>
<dbReference type="GO" id="GO:0006046">
    <property type="term" value="P:N-acetylglucosamine catabolic process"/>
    <property type="evidence" value="ECO:0007669"/>
    <property type="project" value="TreeGrafter"/>
</dbReference>
<dbReference type="GO" id="GO:0005737">
    <property type="term" value="C:cytoplasm"/>
    <property type="evidence" value="ECO:0007669"/>
    <property type="project" value="TreeGrafter"/>
</dbReference>
<protein>
    <submittedName>
        <fullName evidence="4">Glucosamine-6-phosphate deaminase</fullName>
    </submittedName>
</protein>
<sequence>MLKIFEKEEQVAEAIAEAMAAGLKEEAYPVFCLASGSTPQKSYKRFAVQANTDDIRKLRIVSLDEWVGIEKHSTGSCYQMLQRDLFSPAGIQSHQILFYDGMSPDLQQECEKIDAYIEQHPITFSLMGVGMNGHIGLNEPGTPVRDHSSVVDLSNETKTTAQKYFDEPAALTNGITLGLKQVIQSKKVIVVITGGHKADIVKEIFNHPEAKLPAQELLHHDHIDFYLDTEAAKHITQKVEG</sequence>
<evidence type="ECO:0000256" key="1">
    <source>
        <dbReference type="ARBA" id="ARBA00022801"/>
    </source>
</evidence>
<keyword evidence="1" id="KW-0378">Hydrolase</keyword>
<gene>
    <name evidence="4" type="ORF">AS030_15620</name>
</gene>
<comment type="caution">
    <text evidence="4">The sequence shown here is derived from an EMBL/GenBank/DDBJ whole genome shotgun (WGS) entry which is preliminary data.</text>
</comment>
<dbReference type="Gene3D" id="3.40.50.1360">
    <property type="match status" value="1"/>
</dbReference>
<dbReference type="GO" id="GO:0006043">
    <property type="term" value="P:glucosamine catabolic process"/>
    <property type="evidence" value="ECO:0007669"/>
    <property type="project" value="TreeGrafter"/>
</dbReference>
<dbReference type="RefSeq" id="WP_061973191.1">
    <property type="nucleotide sequence ID" value="NZ_FMAV01000003.1"/>
</dbReference>
<dbReference type="GO" id="GO:0019262">
    <property type="term" value="P:N-acetylneuraminate catabolic process"/>
    <property type="evidence" value="ECO:0007669"/>
    <property type="project" value="TreeGrafter"/>
</dbReference>
<organism evidence="4 5">
    <name type="scientific">Fictibacillus enclensis</name>
    <dbReference type="NCBI Taxonomy" id="1017270"/>
    <lineage>
        <taxon>Bacteria</taxon>
        <taxon>Bacillati</taxon>
        <taxon>Bacillota</taxon>
        <taxon>Bacilli</taxon>
        <taxon>Bacillales</taxon>
        <taxon>Fictibacillaceae</taxon>
        <taxon>Fictibacillus</taxon>
    </lineage>
</organism>
<dbReference type="GO" id="GO:0004342">
    <property type="term" value="F:glucosamine-6-phosphate deaminase activity"/>
    <property type="evidence" value="ECO:0007669"/>
    <property type="project" value="InterPro"/>
</dbReference>
<evidence type="ECO:0000313" key="4">
    <source>
        <dbReference type="EMBL" id="KSU81718.1"/>
    </source>
</evidence>
<reference evidence="4 5" key="1">
    <citation type="journal article" date="2014" name="Antonie Van Leeuwenhoek">
        <title>Fictibacillus enclensis sp. nov., isolated from marine sediment.</title>
        <authorList>
            <person name="Dastager S.G."/>
            <person name="Mawlankar R."/>
            <person name="Srinivasan K."/>
            <person name="Tang S.K."/>
            <person name="Lee J.C."/>
            <person name="Ramana V.V."/>
            <person name="Shouche Y.S."/>
        </authorList>
    </citation>
    <scope>NUCLEOTIDE SEQUENCE [LARGE SCALE GENOMIC DNA]</scope>
    <source>
        <strain evidence="4 5">NIO-1003</strain>
    </source>
</reference>
<dbReference type="Proteomes" id="UP000054099">
    <property type="component" value="Unassembled WGS sequence"/>
</dbReference>
<dbReference type="GO" id="GO:0005975">
    <property type="term" value="P:carbohydrate metabolic process"/>
    <property type="evidence" value="ECO:0007669"/>
    <property type="project" value="InterPro"/>
</dbReference>
<keyword evidence="5" id="KW-1185">Reference proteome</keyword>